<keyword evidence="4" id="KW-1133">Transmembrane helix</keyword>
<dbReference type="PANTHER" id="PTHR43243">
    <property type="entry name" value="INNER MEMBRANE TRANSPORTER YGJI-RELATED"/>
    <property type="match status" value="1"/>
</dbReference>
<protein>
    <submittedName>
        <fullName evidence="6">Amino acid/polyamine/organocation transporter, APC superfamily</fullName>
    </submittedName>
</protein>
<keyword evidence="5" id="KW-0472">Membrane</keyword>
<evidence type="ECO:0000256" key="3">
    <source>
        <dbReference type="ARBA" id="ARBA00022692"/>
    </source>
</evidence>
<dbReference type="AlphaFoldDB" id="A0A239RA48"/>
<dbReference type="PANTHER" id="PTHR43243:SF4">
    <property type="entry name" value="CATIONIC AMINO ACID TRANSPORTER 4"/>
    <property type="match status" value="1"/>
</dbReference>
<evidence type="ECO:0000256" key="2">
    <source>
        <dbReference type="ARBA" id="ARBA00022448"/>
    </source>
</evidence>
<dbReference type="GO" id="GO:0016020">
    <property type="term" value="C:membrane"/>
    <property type="evidence" value="ECO:0007669"/>
    <property type="project" value="UniProtKB-SubCell"/>
</dbReference>
<reference evidence="6 7" key="1">
    <citation type="submission" date="2017-07" db="EMBL/GenBank/DDBJ databases">
        <authorList>
            <person name="Sun Z.S."/>
            <person name="Albrecht U."/>
            <person name="Echele G."/>
            <person name="Lee C.C."/>
        </authorList>
    </citation>
    <scope>NUCLEOTIDE SEQUENCE [LARGE SCALE GENOMIC DNA]</scope>
    <source>
        <strain evidence="6 7">AR3</strain>
    </source>
</reference>
<organism evidence="6 7">
    <name type="scientific">Streptococcus equinus</name>
    <name type="common">Streptococcus bovis</name>
    <dbReference type="NCBI Taxonomy" id="1335"/>
    <lineage>
        <taxon>Bacteria</taxon>
        <taxon>Bacillati</taxon>
        <taxon>Bacillota</taxon>
        <taxon>Bacilli</taxon>
        <taxon>Lactobacillales</taxon>
        <taxon>Streptococcaceae</taxon>
        <taxon>Streptococcus</taxon>
    </lineage>
</organism>
<dbReference type="GO" id="GO:0015171">
    <property type="term" value="F:amino acid transmembrane transporter activity"/>
    <property type="evidence" value="ECO:0007669"/>
    <property type="project" value="TreeGrafter"/>
</dbReference>
<dbReference type="RefSeq" id="WP_024344668.1">
    <property type="nucleotide sequence ID" value="NZ_CP046628.1"/>
</dbReference>
<keyword evidence="2" id="KW-0813">Transport</keyword>
<evidence type="ECO:0000256" key="5">
    <source>
        <dbReference type="ARBA" id="ARBA00023136"/>
    </source>
</evidence>
<name>A0A239RA48_STREI</name>
<dbReference type="PIRSF" id="PIRSF006060">
    <property type="entry name" value="AA_transporter"/>
    <property type="match status" value="1"/>
</dbReference>
<comment type="subcellular location">
    <subcellularLocation>
        <location evidence="1">Membrane</location>
        <topology evidence="1">Multi-pass membrane protein</topology>
    </subcellularLocation>
</comment>
<dbReference type="Proteomes" id="UP000214649">
    <property type="component" value="Unassembled WGS sequence"/>
</dbReference>
<evidence type="ECO:0000313" key="6">
    <source>
        <dbReference type="EMBL" id="SNU07662.1"/>
    </source>
</evidence>
<dbReference type="InterPro" id="IPR002293">
    <property type="entry name" value="AA/rel_permease1"/>
</dbReference>
<gene>
    <name evidence="6" type="ORF">SAMN05216470_1104</name>
</gene>
<proteinExistence type="predicted"/>
<keyword evidence="3" id="KW-0812">Transmembrane</keyword>
<evidence type="ECO:0000256" key="1">
    <source>
        <dbReference type="ARBA" id="ARBA00004141"/>
    </source>
</evidence>
<evidence type="ECO:0000313" key="7">
    <source>
        <dbReference type="Proteomes" id="UP000214649"/>
    </source>
</evidence>
<accession>A0A239RA48</accession>
<dbReference type="EMBL" id="FZRA01000002">
    <property type="protein sequence ID" value="SNU07662.1"/>
    <property type="molecule type" value="Genomic_DNA"/>
</dbReference>
<dbReference type="Gene3D" id="1.20.1740.10">
    <property type="entry name" value="Amino acid/polyamine transporter I"/>
    <property type="match status" value="1"/>
</dbReference>
<dbReference type="Pfam" id="PF13520">
    <property type="entry name" value="AA_permease_2"/>
    <property type="match status" value="1"/>
</dbReference>
<evidence type="ECO:0000256" key="4">
    <source>
        <dbReference type="ARBA" id="ARBA00022989"/>
    </source>
</evidence>
<dbReference type="GeneID" id="63970580"/>
<sequence>MDIFRKTPMAQKTSHLQRRLGLAELIFLGVGSMVGTGIFTITGVGASQYAGPSITISIIIAAICVTMSALFFAEFASRLPHSGGVYRYLYTVFGEYPAWIAGWFMMIEFAGAISSAASGWGEYLKAFLRTFGINLPTALSGPFNPAKGTYIDIVPVILLFFVTVLVVMGVQTVLRFNSILVIFKLAVLVIFIALGLTAINTNNWSDFAPYGFGQIYGGKVGIVAGASLMFFAFLGFESISMAADETKEPQRKIPQGIFASIGLTTLLYILVTLVLTGTVHYSKLNTADVVPFVLRSIGFPLVGNIVSVVVIFTLVTVCISMMFALSRVIYNISCDGLLPKLFQELTPKSKVPKKATIFVGIVTMLFSGIFPLEILALLVNIVTLAYLILLAFGVIKLRKDFGEPKEGEFKTPWVPVLPILSIIVCLSLMTQCKVETWISFIVAFIIGSLIYFGFGYRHSQFGKETEEEK</sequence>